<accession>A0AAN5CLN6</accession>
<keyword evidence="3" id="KW-1185">Reference proteome</keyword>
<dbReference type="GO" id="GO:0006289">
    <property type="term" value="P:nucleotide-excision repair"/>
    <property type="evidence" value="ECO:0007669"/>
    <property type="project" value="InterPro"/>
</dbReference>
<dbReference type="SUPFAM" id="SSF140383">
    <property type="entry name" value="BSD domain-like"/>
    <property type="match status" value="1"/>
</dbReference>
<protein>
    <recommendedName>
        <fullName evidence="1">BSD domain-containing protein</fullName>
    </recommendedName>
</protein>
<sequence length="146" mass="17001">KILQQNKQLEYLYQHLVMSKLLTPQDFWPDHYKSTGKSEGRTGMTGAFLTNIAQADTNGLKLNLNTKTIQNIFATYPMVERKQLELVHHEMSEEFWVKFATSHYFHREREVLPNPDDPFADYVKADKEGAAGFCRHSSRLLQQLEL</sequence>
<dbReference type="Pfam" id="PF03909">
    <property type="entry name" value="BSD"/>
    <property type="match status" value="1"/>
</dbReference>
<evidence type="ECO:0000313" key="2">
    <source>
        <dbReference type="EMBL" id="GMR46600.1"/>
    </source>
</evidence>
<feature type="non-terminal residue" evidence="2">
    <location>
        <position position="1"/>
    </location>
</feature>
<reference evidence="3" key="1">
    <citation type="submission" date="2022-10" db="EMBL/GenBank/DDBJ databases">
        <title>Genome assembly of Pristionchus species.</title>
        <authorList>
            <person name="Yoshida K."/>
            <person name="Sommer R.J."/>
        </authorList>
    </citation>
    <scope>NUCLEOTIDE SEQUENCE [LARGE SCALE GENOMIC DNA]</scope>
    <source>
        <strain evidence="3">RS5460</strain>
    </source>
</reference>
<organism evidence="2 3">
    <name type="scientific">Pristionchus mayeri</name>
    <dbReference type="NCBI Taxonomy" id="1317129"/>
    <lineage>
        <taxon>Eukaryota</taxon>
        <taxon>Metazoa</taxon>
        <taxon>Ecdysozoa</taxon>
        <taxon>Nematoda</taxon>
        <taxon>Chromadorea</taxon>
        <taxon>Rhabditida</taxon>
        <taxon>Rhabditina</taxon>
        <taxon>Diplogasteromorpha</taxon>
        <taxon>Diplogasteroidea</taxon>
        <taxon>Neodiplogasteridae</taxon>
        <taxon>Pristionchus</taxon>
    </lineage>
</organism>
<dbReference type="PANTHER" id="PTHR12856">
    <property type="entry name" value="TRANSCRIPTION INITIATION FACTOR IIH-RELATED"/>
    <property type="match status" value="1"/>
</dbReference>
<gene>
    <name evidence="2" type="ORF">PMAYCL1PPCAC_16795</name>
</gene>
<feature type="domain" description="BSD" evidence="1">
    <location>
        <begin position="1"/>
        <end position="39"/>
    </location>
</feature>
<name>A0AAN5CLN6_9BILA</name>
<dbReference type="PROSITE" id="PS50858">
    <property type="entry name" value="BSD"/>
    <property type="match status" value="1"/>
</dbReference>
<dbReference type="GO" id="GO:0006351">
    <property type="term" value="P:DNA-templated transcription"/>
    <property type="evidence" value="ECO:0007669"/>
    <property type="project" value="InterPro"/>
</dbReference>
<evidence type="ECO:0000259" key="1">
    <source>
        <dbReference type="PROSITE" id="PS50858"/>
    </source>
</evidence>
<dbReference type="AlphaFoldDB" id="A0AAN5CLN6"/>
<dbReference type="InterPro" id="IPR005607">
    <property type="entry name" value="BSD_dom"/>
</dbReference>
<dbReference type="Gene3D" id="6.10.140.1200">
    <property type="match status" value="1"/>
</dbReference>
<dbReference type="EMBL" id="BTRK01000004">
    <property type="protein sequence ID" value="GMR46600.1"/>
    <property type="molecule type" value="Genomic_DNA"/>
</dbReference>
<dbReference type="SMART" id="SM00751">
    <property type="entry name" value="BSD"/>
    <property type="match status" value="1"/>
</dbReference>
<dbReference type="GO" id="GO:0000439">
    <property type="term" value="C:transcription factor TFIIH core complex"/>
    <property type="evidence" value="ECO:0007669"/>
    <property type="project" value="InterPro"/>
</dbReference>
<dbReference type="InterPro" id="IPR035925">
    <property type="entry name" value="BSD_dom_sf"/>
</dbReference>
<proteinExistence type="predicted"/>
<evidence type="ECO:0000313" key="3">
    <source>
        <dbReference type="Proteomes" id="UP001328107"/>
    </source>
</evidence>
<dbReference type="InterPro" id="IPR027079">
    <property type="entry name" value="Tfb1/GTF2H1"/>
</dbReference>
<dbReference type="Proteomes" id="UP001328107">
    <property type="component" value="Unassembled WGS sequence"/>
</dbReference>
<comment type="caution">
    <text evidence="2">The sequence shown here is derived from an EMBL/GenBank/DDBJ whole genome shotgun (WGS) entry which is preliminary data.</text>
</comment>